<accession>M5TRC2</accession>
<evidence type="ECO:0000313" key="2">
    <source>
        <dbReference type="Proteomes" id="UP000011885"/>
    </source>
</evidence>
<gene>
    <name evidence="1" type="ORF">RSSM_06859</name>
</gene>
<protein>
    <submittedName>
        <fullName evidence="1">Uncharacterized protein</fullName>
    </submittedName>
</protein>
<proteinExistence type="predicted"/>
<evidence type="ECO:0000313" key="1">
    <source>
        <dbReference type="EMBL" id="EMI51717.1"/>
    </source>
</evidence>
<reference evidence="1 2" key="1">
    <citation type="journal article" date="2013" name="Mar. Genomics">
        <title>Expression of sulfatases in Rhodopirellula baltica and the diversity of sulfatases in the genus Rhodopirellula.</title>
        <authorList>
            <person name="Wegner C.E."/>
            <person name="Richter-Heitmann T."/>
            <person name="Klindworth A."/>
            <person name="Klockow C."/>
            <person name="Richter M."/>
            <person name="Achstetter T."/>
            <person name="Glockner F.O."/>
            <person name="Harder J."/>
        </authorList>
    </citation>
    <scope>NUCLEOTIDE SEQUENCE [LARGE SCALE GENOMIC DNA]</scope>
    <source>
        <strain evidence="1 2">SM41</strain>
    </source>
</reference>
<dbReference type="EMBL" id="ANOH01000489">
    <property type="protein sequence ID" value="EMI51717.1"/>
    <property type="molecule type" value="Genomic_DNA"/>
</dbReference>
<organism evidence="1 2">
    <name type="scientific">Rhodopirellula sallentina SM41</name>
    <dbReference type="NCBI Taxonomy" id="1263870"/>
    <lineage>
        <taxon>Bacteria</taxon>
        <taxon>Pseudomonadati</taxon>
        <taxon>Planctomycetota</taxon>
        <taxon>Planctomycetia</taxon>
        <taxon>Pirellulales</taxon>
        <taxon>Pirellulaceae</taxon>
        <taxon>Rhodopirellula</taxon>
    </lineage>
</organism>
<dbReference type="AlphaFoldDB" id="M5TRC2"/>
<sequence length="60" mass="6901">MSITRTAALAASDKRFLHETFFIGGSYRDQTRANLYRRHLTQSSNLNMRLLKIRSSLSPT</sequence>
<comment type="caution">
    <text evidence="1">The sequence shown here is derived from an EMBL/GenBank/DDBJ whole genome shotgun (WGS) entry which is preliminary data.</text>
</comment>
<keyword evidence="2" id="KW-1185">Reference proteome</keyword>
<name>M5TRC2_9BACT</name>
<dbReference type="Proteomes" id="UP000011885">
    <property type="component" value="Unassembled WGS sequence"/>
</dbReference>